<sequence>MREKDLCDHLDPDLRRQVSQEENQSDHAVRTDAPQHREQEHERGENERKRTMHTRLCTGTGQKHVSPAPPNEFDGDFGKSG</sequence>
<dbReference type="Proteomes" id="UP000297851">
    <property type="component" value="Unassembled WGS sequence"/>
</dbReference>
<proteinExistence type="predicted"/>
<evidence type="ECO:0000313" key="3">
    <source>
        <dbReference type="Proteomes" id="UP000297851"/>
    </source>
</evidence>
<evidence type="ECO:0000256" key="1">
    <source>
        <dbReference type="SAM" id="MobiDB-lite"/>
    </source>
</evidence>
<name>A0ABY2JG39_9MICO</name>
<feature type="region of interest" description="Disordered" evidence="1">
    <location>
        <begin position="1"/>
        <end position="81"/>
    </location>
</feature>
<comment type="caution">
    <text evidence="2">The sequence shown here is derived from an EMBL/GenBank/DDBJ whole genome shotgun (WGS) entry which is preliminary data.</text>
</comment>
<organism evidence="2 3">
    <name type="scientific">Cryobacterium sandaracinum</name>
    <dbReference type="NCBI Taxonomy" id="1259247"/>
    <lineage>
        <taxon>Bacteria</taxon>
        <taxon>Bacillati</taxon>
        <taxon>Actinomycetota</taxon>
        <taxon>Actinomycetes</taxon>
        <taxon>Micrococcales</taxon>
        <taxon>Microbacteriaceae</taxon>
        <taxon>Cryobacterium</taxon>
    </lineage>
</organism>
<evidence type="ECO:0000313" key="2">
    <source>
        <dbReference type="EMBL" id="TFD04870.1"/>
    </source>
</evidence>
<reference evidence="2 3" key="1">
    <citation type="submission" date="2019-03" db="EMBL/GenBank/DDBJ databases">
        <title>Genomics of glacier-inhabiting Cryobacterium strains.</title>
        <authorList>
            <person name="Liu Q."/>
            <person name="Xin Y.-H."/>
        </authorList>
    </citation>
    <scope>NUCLEOTIDE SEQUENCE [LARGE SCALE GENOMIC DNA]</scope>
    <source>
        <strain evidence="2 3">TMT2-16</strain>
    </source>
</reference>
<dbReference type="RefSeq" id="WP_134372723.1">
    <property type="nucleotide sequence ID" value="NZ_SOGO01000016.1"/>
</dbReference>
<gene>
    <name evidence="2" type="ORF">E3T25_05020</name>
</gene>
<dbReference type="EMBL" id="SOGO01000016">
    <property type="protein sequence ID" value="TFD04870.1"/>
    <property type="molecule type" value="Genomic_DNA"/>
</dbReference>
<protein>
    <submittedName>
        <fullName evidence="2">Uncharacterized protein</fullName>
    </submittedName>
</protein>
<keyword evidence="3" id="KW-1185">Reference proteome</keyword>
<feature type="compositionally biased region" description="Basic and acidic residues" evidence="1">
    <location>
        <begin position="1"/>
        <end position="49"/>
    </location>
</feature>
<accession>A0ABY2JG39</accession>